<sequence length="504" mass="55283">MKRQLHIVLIACIGLLAVLGFKGVVSAEEVSNELLIEYEENRHTFSVDESLPSVESREPITDKVELWSFTDSAEMLLMKEQLLEDPNVLHVEPNYERYSHVVFNDPILVKQWWIPQMKPQWMWSRVQEQKKMTVVAVIDSGIDLQHEDLQGRIQPGGYNFYADNSNVQDVNGHGTAVAGVVAAKAGNDLGIVGIAGTYETKILPLKISHLNGLSKVSDSIKAIDYAIQKQVDVINMSYGSSMSSQMEEKAIQRAVESGITVVSSAGNDATKGNSIMFPASYPSVISVGATERDNQRASFSNYNSHVSLVAPGAAIYTTTLANSYKSVSGTSFSGPMVAGAATLVKSLKPEATPAEIRQLLEMTATDLGAPGKDIHFGAGVVNLEKLSHALPASSTPIPPKEFTGDFPELKVQTNKVFRIKFTNELLLGKDYSKHIYITRSPNSAERIESFTAKVDPTNSKQLLITPTKEWQLGVHYLRVEKGLQNKKGVAMKKSFAVKFTVLPR</sequence>
<feature type="active site" description="Charge relay system" evidence="6">
    <location>
        <position position="173"/>
    </location>
</feature>
<keyword evidence="10" id="KW-1185">Reference proteome</keyword>
<dbReference type="InterPro" id="IPR023827">
    <property type="entry name" value="Peptidase_S8_Asp-AS"/>
</dbReference>
<evidence type="ECO:0000256" key="3">
    <source>
        <dbReference type="ARBA" id="ARBA00022723"/>
    </source>
</evidence>
<keyword evidence="3" id="KW-0479">Metal-binding</keyword>
<dbReference type="InterPro" id="IPR022398">
    <property type="entry name" value="Peptidase_S8_His-AS"/>
</dbReference>
<gene>
    <name evidence="9" type="ORF">SporoS204_12810</name>
</gene>
<dbReference type="SUPFAM" id="SSF52743">
    <property type="entry name" value="Subtilisin-like"/>
    <property type="match status" value="1"/>
</dbReference>
<evidence type="ECO:0000256" key="4">
    <source>
        <dbReference type="ARBA" id="ARBA00022801"/>
    </source>
</evidence>
<evidence type="ECO:0000256" key="2">
    <source>
        <dbReference type="ARBA" id="ARBA00022670"/>
    </source>
</evidence>
<dbReference type="PANTHER" id="PTHR43806">
    <property type="entry name" value="PEPTIDASE S8"/>
    <property type="match status" value="1"/>
</dbReference>
<proteinExistence type="inferred from homology"/>
<dbReference type="Proteomes" id="UP000192486">
    <property type="component" value="Chromosome"/>
</dbReference>
<comment type="similarity">
    <text evidence="1 6 7">Belongs to the peptidase S8 family.</text>
</comment>
<evidence type="ECO:0000313" key="10">
    <source>
        <dbReference type="Proteomes" id="UP000192486"/>
    </source>
</evidence>
<evidence type="ECO:0000313" key="9">
    <source>
        <dbReference type="EMBL" id="ARF14955.1"/>
    </source>
</evidence>
<dbReference type="PRINTS" id="PR00723">
    <property type="entry name" value="SUBTILISIN"/>
</dbReference>
<keyword evidence="4 6" id="KW-0378">Hydrolase</keyword>
<dbReference type="InterPro" id="IPR015500">
    <property type="entry name" value="Peptidase_S8_subtilisin-rel"/>
</dbReference>
<dbReference type="InterPro" id="IPR000209">
    <property type="entry name" value="Peptidase_S8/S53_dom"/>
</dbReference>
<name>A0ABM6JXP9_SPOUR</name>
<dbReference type="PROSITE" id="PS00136">
    <property type="entry name" value="SUBTILASE_ASP"/>
    <property type="match status" value="1"/>
</dbReference>
<dbReference type="CDD" id="cd07477">
    <property type="entry name" value="Peptidases_S8_Subtilisin_subset"/>
    <property type="match status" value="1"/>
</dbReference>
<dbReference type="PANTHER" id="PTHR43806:SF11">
    <property type="entry name" value="CEREVISIN-RELATED"/>
    <property type="match status" value="1"/>
</dbReference>
<reference evidence="9 10" key="1">
    <citation type="submission" date="2016-04" db="EMBL/GenBank/DDBJ databases">
        <title>Comparative Genomics and Epigenetics of Sporosarcina ureae.</title>
        <authorList>
            <person name="Oliver A.S."/>
            <person name="Cooper K.K."/>
        </authorList>
    </citation>
    <scope>NUCLEOTIDE SEQUENCE [LARGE SCALE GENOMIC DNA]</scope>
    <source>
        <strain evidence="9 10">S204</strain>
    </source>
</reference>
<feature type="active site" description="Charge relay system" evidence="6">
    <location>
        <position position="331"/>
    </location>
</feature>
<protein>
    <recommendedName>
        <fullName evidence="8">Peptidase S8/S53 domain-containing protein</fullName>
    </recommendedName>
</protein>
<organism evidence="9 10">
    <name type="scientific">Sporosarcina ureae</name>
    <dbReference type="NCBI Taxonomy" id="1571"/>
    <lineage>
        <taxon>Bacteria</taxon>
        <taxon>Bacillati</taxon>
        <taxon>Bacillota</taxon>
        <taxon>Bacilli</taxon>
        <taxon>Bacillales</taxon>
        <taxon>Caryophanaceae</taxon>
        <taxon>Sporosarcina</taxon>
    </lineage>
</organism>
<dbReference type="Gene3D" id="3.40.50.200">
    <property type="entry name" value="Peptidase S8/S53 domain"/>
    <property type="match status" value="1"/>
</dbReference>
<evidence type="ECO:0000259" key="8">
    <source>
        <dbReference type="Pfam" id="PF00082"/>
    </source>
</evidence>
<dbReference type="PROSITE" id="PS51892">
    <property type="entry name" value="SUBTILASE"/>
    <property type="match status" value="1"/>
</dbReference>
<accession>A0ABM6JXP9</accession>
<dbReference type="InterPro" id="IPR036852">
    <property type="entry name" value="Peptidase_S8/S53_dom_sf"/>
</dbReference>
<dbReference type="Pfam" id="PF00082">
    <property type="entry name" value="Peptidase_S8"/>
    <property type="match status" value="1"/>
</dbReference>
<dbReference type="PROSITE" id="PS00138">
    <property type="entry name" value="SUBTILASE_SER"/>
    <property type="match status" value="1"/>
</dbReference>
<dbReference type="InterPro" id="IPR034202">
    <property type="entry name" value="Subtilisin_Carlsberg-like"/>
</dbReference>
<evidence type="ECO:0000256" key="1">
    <source>
        <dbReference type="ARBA" id="ARBA00011073"/>
    </source>
</evidence>
<evidence type="ECO:0000256" key="6">
    <source>
        <dbReference type="PROSITE-ProRule" id="PRU01240"/>
    </source>
</evidence>
<dbReference type="PROSITE" id="PS00137">
    <property type="entry name" value="SUBTILASE_HIS"/>
    <property type="match status" value="1"/>
</dbReference>
<dbReference type="EMBL" id="CP015108">
    <property type="protein sequence ID" value="ARF14955.1"/>
    <property type="molecule type" value="Genomic_DNA"/>
</dbReference>
<keyword evidence="2 6" id="KW-0645">Protease</keyword>
<evidence type="ECO:0000256" key="5">
    <source>
        <dbReference type="ARBA" id="ARBA00022825"/>
    </source>
</evidence>
<evidence type="ECO:0000256" key="7">
    <source>
        <dbReference type="RuleBase" id="RU003355"/>
    </source>
</evidence>
<feature type="active site" description="Charge relay system" evidence="6">
    <location>
        <position position="139"/>
    </location>
</feature>
<feature type="domain" description="Peptidase S8/S53" evidence="8">
    <location>
        <begin position="131"/>
        <end position="379"/>
    </location>
</feature>
<dbReference type="InterPro" id="IPR050131">
    <property type="entry name" value="Peptidase_S8_subtilisin-like"/>
</dbReference>
<keyword evidence="5 6" id="KW-0720">Serine protease</keyword>
<dbReference type="InterPro" id="IPR023828">
    <property type="entry name" value="Peptidase_S8_Ser-AS"/>
</dbReference>
<dbReference type="RefSeq" id="WP_051210433.1">
    <property type="nucleotide sequence ID" value="NZ_CP015108.1"/>
</dbReference>